<reference evidence="1 2" key="1">
    <citation type="submission" date="2019-09" db="EMBL/GenBank/DDBJ databases">
        <title>Chitinophaga ginsengihumi sp. nov., isolated from soil of ginseng rhizosphere.</title>
        <authorList>
            <person name="Lee J."/>
        </authorList>
    </citation>
    <scope>NUCLEOTIDE SEQUENCE [LARGE SCALE GENOMIC DNA]</scope>
    <source>
        <strain evidence="1 2">BN140078</strain>
    </source>
</reference>
<comment type="caution">
    <text evidence="1">The sequence shown here is derived from an EMBL/GenBank/DDBJ whole genome shotgun (WGS) entry which is preliminary data.</text>
</comment>
<proteinExistence type="predicted"/>
<sequence>MKNNLLKIFYLLAVICLLFGCLKKENNISNIKSKPDNSSIDTKIKDIAVSQAAFDDMAKTILTEKFDTVVDYSIKQIDIKSIEQFKIAEVEITAAGSEFNYFILTPAVFKEKPQKEKYVLKPVTDMVSNARILVFAAGKPSARSDISYDDSTFTISSRNNTLYFLTANAGK</sequence>
<name>A0A5B2VJI1_9BACT</name>
<dbReference type="PROSITE" id="PS51257">
    <property type="entry name" value="PROKAR_LIPOPROTEIN"/>
    <property type="match status" value="1"/>
</dbReference>
<keyword evidence="2" id="KW-1185">Reference proteome</keyword>
<reference evidence="1 2" key="2">
    <citation type="submission" date="2019-09" db="EMBL/GenBank/DDBJ databases">
        <authorList>
            <person name="Jin C."/>
        </authorList>
    </citation>
    <scope>NUCLEOTIDE SEQUENCE [LARGE SCALE GENOMIC DNA]</scope>
    <source>
        <strain evidence="1 2">BN140078</strain>
    </source>
</reference>
<protein>
    <submittedName>
        <fullName evidence="1">Uncharacterized protein</fullName>
    </submittedName>
</protein>
<accession>A0A5B2VJI1</accession>
<dbReference type="Proteomes" id="UP000324611">
    <property type="component" value="Unassembled WGS sequence"/>
</dbReference>
<dbReference type="EMBL" id="VUOC01000004">
    <property type="protein sequence ID" value="KAA2239075.1"/>
    <property type="molecule type" value="Genomic_DNA"/>
</dbReference>
<gene>
    <name evidence="1" type="ORF">F0L74_22960</name>
</gene>
<organism evidence="1 2">
    <name type="scientific">Chitinophaga agrisoli</name>
    <dbReference type="NCBI Taxonomy" id="2607653"/>
    <lineage>
        <taxon>Bacteria</taxon>
        <taxon>Pseudomonadati</taxon>
        <taxon>Bacteroidota</taxon>
        <taxon>Chitinophagia</taxon>
        <taxon>Chitinophagales</taxon>
        <taxon>Chitinophagaceae</taxon>
        <taxon>Chitinophaga</taxon>
    </lineage>
</organism>
<evidence type="ECO:0000313" key="2">
    <source>
        <dbReference type="Proteomes" id="UP000324611"/>
    </source>
</evidence>
<dbReference type="AlphaFoldDB" id="A0A5B2VJI1"/>
<dbReference type="RefSeq" id="WP_149840254.1">
    <property type="nucleotide sequence ID" value="NZ_VUOC01000004.1"/>
</dbReference>
<evidence type="ECO:0000313" key="1">
    <source>
        <dbReference type="EMBL" id="KAA2239075.1"/>
    </source>
</evidence>